<evidence type="ECO:0000313" key="2">
    <source>
        <dbReference type="Proteomes" id="UP001054945"/>
    </source>
</evidence>
<keyword evidence="2" id="KW-1185">Reference proteome</keyword>
<comment type="caution">
    <text evidence="1">The sequence shown here is derived from an EMBL/GenBank/DDBJ whole genome shotgun (WGS) entry which is preliminary data.</text>
</comment>
<organism evidence="1 2">
    <name type="scientific">Caerostris extrusa</name>
    <name type="common">Bark spider</name>
    <name type="synonym">Caerostris bankana</name>
    <dbReference type="NCBI Taxonomy" id="172846"/>
    <lineage>
        <taxon>Eukaryota</taxon>
        <taxon>Metazoa</taxon>
        <taxon>Ecdysozoa</taxon>
        <taxon>Arthropoda</taxon>
        <taxon>Chelicerata</taxon>
        <taxon>Arachnida</taxon>
        <taxon>Araneae</taxon>
        <taxon>Araneomorphae</taxon>
        <taxon>Entelegynae</taxon>
        <taxon>Araneoidea</taxon>
        <taxon>Araneidae</taxon>
        <taxon>Caerostris</taxon>
    </lineage>
</organism>
<sequence length="89" mass="10433">MNPSFQYGVTILNDSNTNGIRELYFKFGGEKIDENQNPHITVQSEINRWRYMSHIFSTKAELADIPFMYSLAIENGHAAFMILWVKRFQ</sequence>
<dbReference type="Proteomes" id="UP001054945">
    <property type="component" value="Unassembled WGS sequence"/>
</dbReference>
<accession>A0AAV4RNZ4</accession>
<gene>
    <name evidence="1" type="ORF">CEXT_788351</name>
</gene>
<reference evidence="1 2" key="1">
    <citation type="submission" date="2021-06" db="EMBL/GenBank/DDBJ databases">
        <title>Caerostris extrusa draft genome.</title>
        <authorList>
            <person name="Kono N."/>
            <person name="Arakawa K."/>
        </authorList>
    </citation>
    <scope>NUCLEOTIDE SEQUENCE [LARGE SCALE GENOMIC DNA]</scope>
</reference>
<name>A0AAV4RNZ4_CAEEX</name>
<dbReference type="AlphaFoldDB" id="A0AAV4RNZ4"/>
<proteinExistence type="predicted"/>
<protein>
    <submittedName>
        <fullName evidence="1">Uncharacterized protein</fullName>
    </submittedName>
</protein>
<evidence type="ECO:0000313" key="1">
    <source>
        <dbReference type="EMBL" id="GIY22010.1"/>
    </source>
</evidence>
<dbReference type="EMBL" id="BPLR01008091">
    <property type="protein sequence ID" value="GIY22010.1"/>
    <property type="molecule type" value="Genomic_DNA"/>
</dbReference>